<gene>
    <name evidence="1" type="ORF">QCA50_010432</name>
</gene>
<proteinExistence type="predicted"/>
<comment type="caution">
    <text evidence="1">The sequence shown here is derived from an EMBL/GenBank/DDBJ whole genome shotgun (WGS) entry which is preliminary data.</text>
</comment>
<evidence type="ECO:0000313" key="2">
    <source>
        <dbReference type="Proteomes" id="UP001385951"/>
    </source>
</evidence>
<dbReference type="AlphaFoldDB" id="A0AAW0G1F2"/>
<name>A0AAW0G1F2_9APHY</name>
<dbReference type="Proteomes" id="UP001385951">
    <property type="component" value="Unassembled WGS sequence"/>
</dbReference>
<organism evidence="1 2">
    <name type="scientific">Cerrena zonata</name>
    <dbReference type="NCBI Taxonomy" id="2478898"/>
    <lineage>
        <taxon>Eukaryota</taxon>
        <taxon>Fungi</taxon>
        <taxon>Dikarya</taxon>
        <taxon>Basidiomycota</taxon>
        <taxon>Agaricomycotina</taxon>
        <taxon>Agaricomycetes</taxon>
        <taxon>Polyporales</taxon>
        <taxon>Cerrenaceae</taxon>
        <taxon>Cerrena</taxon>
    </lineage>
</organism>
<accession>A0AAW0G1F2</accession>
<reference evidence="1 2" key="1">
    <citation type="submission" date="2022-09" db="EMBL/GenBank/DDBJ databases">
        <authorList>
            <person name="Palmer J.M."/>
        </authorList>
    </citation>
    <scope>NUCLEOTIDE SEQUENCE [LARGE SCALE GENOMIC DNA]</scope>
    <source>
        <strain evidence="1 2">DSM 7382</strain>
    </source>
</reference>
<sequence length="275" mass="31239">MVLSQCNRLQELQFALDCGLSPTIDTFFTQTDRFISLQVLDILLIKTDSLLFTIRMVQAIRSQDFQKFHLDISTPYAPAEIYKLLCAVGTHKRLRSLRLSSITSINKGIVLPNETIEPSFQLFDLVKFEMRGLPLRLGLTKELLGRMAQSWSDISSLEYHSGLSLQETTSLPTFDITYLETLANLCPKLKKLSIPFSSTLNGDITQDLHFQDLYLPAQRASAIPLTLDVSQCTIVSKMAAALYLTRLYPQLRIFPYPEEWKEKIRLRGGMGILEV</sequence>
<protein>
    <submittedName>
        <fullName evidence="1">Uncharacterized protein</fullName>
    </submittedName>
</protein>
<dbReference type="EMBL" id="JASBNA010000017">
    <property type="protein sequence ID" value="KAK7686212.1"/>
    <property type="molecule type" value="Genomic_DNA"/>
</dbReference>
<evidence type="ECO:0000313" key="1">
    <source>
        <dbReference type="EMBL" id="KAK7686212.1"/>
    </source>
</evidence>
<keyword evidence="2" id="KW-1185">Reference proteome</keyword>